<sequence length="151" mass="15870">MGSIAAETRRAVDRTPYLRRALRAGVLNYTAAARELDVAGETDAVASALRRYADELPALEPDTSRVSVRMERNTDKGVTVLGQASAAESPTAISLRGDIDPGRFGNAIWALSVSDVPVLGAGTVGEAAVVLVPRGDGPTALRLVEDVLDRD</sequence>
<accession>A0A1D8S521</accession>
<dbReference type="KEGG" id="halh:HTSR_1281"/>
<dbReference type="GeneID" id="29829276"/>
<organism evidence="1 2">
    <name type="scientific">Halodesulfurarchaeum formicicum</name>
    <dbReference type="NCBI Taxonomy" id="1873524"/>
    <lineage>
        <taxon>Archaea</taxon>
        <taxon>Methanobacteriati</taxon>
        <taxon>Methanobacteriota</taxon>
        <taxon>Stenosarchaea group</taxon>
        <taxon>Halobacteria</taxon>
        <taxon>Halobacteriales</taxon>
        <taxon>Halobacteriaceae</taxon>
        <taxon>Halodesulfurarchaeum</taxon>
    </lineage>
</organism>
<evidence type="ECO:0000313" key="1">
    <source>
        <dbReference type="EMBL" id="AOW80458.1"/>
    </source>
</evidence>
<name>A0A1D8S521_9EURY</name>
<proteinExistence type="predicted"/>
<evidence type="ECO:0000313" key="2">
    <source>
        <dbReference type="Proteomes" id="UP000185608"/>
    </source>
</evidence>
<dbReference type="InterPro" id="IPR055945">
    <property type="entry name" value="DUF7523"/>
</dbReference>
<reference evidence="1 2" key="1">
    <citation type="submission" date="2016-06" db="EMBL/GenBank/DDBJ databases">
        <title>Discovery of anaerobic lithoheterotrophic haloarchaeon capable of sulfur respiration by hydrogen and formate.</title>
        <authorList>
            <person name="Sorokin D.Y."/>
            <person name="Kublanov I.V."/>
            <person name="Roman P."/>
            <person name="Sinninghe Damste J.S."/>
            <person name="Golyshin P.N."/>
            <person name="Rojo D."/>
            <person name="Ciordia S."/>
            <person name="Mena Md.C."/>
            <person name="Ferrer M."/>
            <person name="Smedile F."/>
            <person name="Messina E."/>
            <person name="La Cono V."/>
            <person name="Yakimov M.M."/>
        </authorList>
    </citation>
    <scope>NUCLEOTIDE SEQUENCE [LARGE SCALE GENOMIC DNA]</scope>
    <source>
        <strain evidence="1 2">HTSR1</strain>
    </source>
</reference>
<dbReference type="RefSeq" id="WP_070365146.1">
    <property type="nucleotide sequence ID" value="NZ_CP016070.1"/>
</dbReference>
<dbReference type="AlphaFoldDB" id="A0A1D8S521"/>
<protein>
    <submittedName>
        <fullName evidence="1">Uncharacterized protein</fullName>
    </submittedName>
</protein>
<dbReference type="Pfam" id="PF24367">
    <property type="entry name" value="DUF7523"/>
    <property type="match status" value="1"/>
</dbReference>
<dbReference type="STRING" id="1873524.HSR6_1354"/>
<dbReference type="EMBL" id="CP016070">
    <property type="protein sequence ID" value="AOW80458.1"/>
    <property type="molecule type" value="Genomic_DNA"/>
</dbReference>
<dbReference type="Proteomes" id="UP000185608">
    <property type="component" value="Chromosome"/>
</dbReference>
<gene>
    <name evidence="1" type="ORF">HTSR_1281</name>
</gene>